<sequence>MQPDTAVHALTIDSTTDSTITNISLYTDRAQVTRGYVAVFPAGQTKLTISCLPNVVDHDSIRVEGKGPAIIQGVTASKVDMQQPDRTSPLMEELRDKKDKVQNALDRCKKAINVIDSYMDNISIEHLDVSKLGEAMDVYDTTEEKWDGKVHDLEKELKLVNDQIVNETKRLESVVGNRKLRTQVIIDLVAMEAAELGINLIYAVSHASWEAKYDIRVGLQDEDAVVKVTYKAAISQQTGEIWTNAPISLETAQPTFGLDIPALDQWNISHTKPTGRGLGQGGTKRHRRILPDEDDLDYVEAETAYVTSQGHVNATFRIPGLTTIPSDEGEHEVTIALLELPAKMTWVSVPRVNPRVHLEAKITNSSDYTFISGSSNVYVDQSFISRSSIPNVSPGEVFECPLGVDPSIRVTYHPETKMVGETGFYNKLIKHSYSQRITVNNTKSVDVSAVKITDRIPVSQDANITVNVVKPALIIPASPTISQGQPSKASTTSQPVKVSEKVVAQWHGADLPACDALALGRTGLFDWVCSVPVHGTVNLVLEYEVTTSQKTQIYGL</sequence>
<evidence type="ECO:0000259" key="2">
    <source>
        <dbReference type="Pfam" id="PF13600"/>
    </source>
</evidence>
<evidence type="ECO:0000313" key="4">
    <source>
        <dbReference type="Proteomes" id="UP000724874"/>
    </source>
</evidence>
<accession>A0A9P5NKZ3</accession>
<comment type="caution">
    <text evidence="3">The sequence shown here is derived from an EMBL/GenBank/DDBJ whole genome shotgun (WGS) entry which is preliminary data.</text>
</comment>
<feature type="domain" description="DUF4140" evidence="2">
    <location>
        <begin position="24"/>
        <end position="119"/>
    </location>
</feature>
<dbReference type="Pfam" id="PF13600">
    <property type="entry name" value="DUF4140"/>
    <property type="match status" value="1"/>
</dbReference>
<feature type="domain" description="DUF4139" evidence="1">
    <location>
        <begin position="198"/>
        <end position="472"/>
    </location>
</feature>
<keyword evidence="4" id="KW-1185">Reference proteome</keyword>
<name>A0A9P5NKZ3_GYMJU</name>
<evidence type="ECO:0008006" key="5">
    <source>
        <dbReference type="Google" id="ProtNLM"/>
    </source>
</evidence>
<dbReference type="Proteomes" id="UP000724874">
    <property type="component" value="Unassembled WGS sequence"/>
</dbReference>
<dbReference type="AlphaFoldDB" id="A0A9P5NKZ3"/>
<evidence type="ECO:0000259" key="1">
    <source>
        <dbReference type="Pfam" id="PF13598"/>
    </source>
</evidence>
<evidence type="ECO:0000313" key="3">
    <source>
        <dbReference type="EMBL" id="KAF8900862.1"/>
    </source>
</evidence>
<reference evidence="3" key="1">
    <citation type="submission" date="2020-11" db="EMBL/GenBank/DDBJ databases">
        <authorList>
            <consortium name="DOE Joint Genome Institute"/>
            <person name="Ahrendt S."/>
            <person name="Riley R."/>
            <person name="Andreopoulos W."/>
            <person name="LaButti K."/>
            <person name="Pangilinan J."/>
            <person name="Ruiz-duenas F.J."/>
            <person name="Barrasa J.M."/>
            <person name="Sanchez-Garcia M."/>
            <person name="Camarero S."/>
            <person name="Miyauchi S."/>
            <person name="Serrano A."/>
            <person name="Linde D."/>
            <person name="Babiker R."/>
            <person name="Drula E."/>
            <person name="Ayuso-Fernandez I."/>
            <person name="Pacheco R."/>
            <person name="Padilla G."/>
            <person name="Ferreira P."/>
            <person name="Barriuso J."/>
            <person name="Kellner H."/>
            <person name="Castanera R."/>
            <person name="Alfaro M."/>
            <person name="Ramirez L."/>
            <person name="Pisabarro A.G."/>
            <person name="Kuo A."/>
            <person name="Tritt A."/>
            <person name="Lipzen A."/>
            <person name="He G."/>
            <person name="Yan M."/>
            <person name="Ng V."/>
            <person name="Cullen D."/>
            <person name="Martin F."/>
            <person name="Rosso M.-N."/>
            <person name="Henrissat B."/>
            <person name="Hibbett D."/>
            <person name="Martinez A.T."/>
            <person name="Grigoriev I.V."/>
        </authorList>
    </citation>
    <scope>NUCLEOTIDE SEQUENCE</scope>
    <source>
        <strain evidence="3">AH 44721</strain>
    </source>
</reference>
<dbReference type="OrthoDB" id="10068793at2759"/>
<dbReference type="EMBL" id="JADNYJ010000045">
    <property type="protein sequence ID" value="KAF8900862.1"/>
    <property type="molecule type" value="Genomic_DNA"/>
</dbReference>
<dbReference type="InterPro" id="IPR037291">
    <property type="entry name" value="DUF4139"/>
</dbReference>
<dbReference type="InterPro" id="IPR025554">
    <property type="entry name" value="DUF4140"/>
</dbReference>
<dbReference type="Pfam" id="PF13598">
    <property type="entry name" value="DUF4139"/>
    <property type="match status" value="1"/>
</dbReference>
<dbReference type="PANTHER" id="PTHR31005:SF8">
    <property type="entry name" value="DUF4139 DOMAIN-CONTAINING PROTEIN"/>
    <property type="match status" value="1"/>
</dbReference>
<dbReference type="NCBIfam" id="TIGR02231">
    <property type="entry name" value="mucoidy inhibitor MuiA family protein"/>
    <property type="match status" value="1"/>
</dbReference>
<protein>
    <recommendedName>
        <fullName evidence="5">Protein F37C4.5</fullName>
    </recommendedName>
</protein>
<dbReference type="InterPro" id="IPR011935">
    <property type="entry name" value="CHP02231"/>
</dbReference>
<organism evidence="3 4">
    <name type="scientific">Gymnopilus junonius</name>
    <name type="common">Spectacular rustgill mushroom</name>
    <name type="synonym">Gymnopilus spectabilis subsp. junonius</name>
    <dbReference type="NCBI Taxonomy" id="109634"/>
    <lineage>
        <taxon>Eukaryota</taxon>
        <taxon>Fungi</taxon>
        <taxon>Dikarya</taxon>
        <taxon>Basidiomycota</taxon>
        <taxon>Agaricomycotina</taxon>
        <taxon>Agaricomycetes</taxon>
        <taxon>Agaricomycetidae</taxon>
        <taxon>Agaricales</taxon>
        <taxon>Agaricineae</taxon>
        <taxon>Hymenogastraceae</taxon>
        <taxon>Gymnopilus</taxon>
    </lineage>
</organism>
<proteinExistence type="predicted"/>
<gene>
    <name evidence="3" type="ORF">CPB84DRAFT_1815328</name>
</gene>
<dbReference type="PANTHER" id="PTHR31005">
    <property type="entry name" value="DUF4139 DOMAIN-CONTAINING PROTEIN"/>
    <property type="match status" value="1"/>
</dbReference>